<dbReference type="GO" id="GO:0006355">
    <property type="term" value="P:regulation of DNA-templated transcription"/>
    <property type="evidence" value="ECO:0007669"/>
    <property type="project" value="UniProtKB-UniRule"/>
</dbReference>
<comment type="caution">
    <text evidence="3">The sequence shown here is derived from an EMBL/GenBank/DDBJ whole genome shotgun (WGS) entry which is preliminary data.</text>
</comment>
<dbReference type="STRING" id="314278.NB231_12364"/>
<gene>
    <name evidence="3" type="ORF">NB231_12364</name>
</gene>
<feature type="domain" description="ACT" evidence="2">
    <location>
        <begin position="94"/>
        <end position="173"/>
    </location>
</feature>
<evidence type="ECO:0000259" key="2">
    <source>
        <dbReference type="PROSITE" id="PS51671"/>
    </source>
</evidence>
<keyword evidence="1" id="KW-0678">Repressor</keyword>
<dbReference type="SUPFAM" id="SSF55021">
    <property type="entry name" value="ACT-like"/>
    <property type="match status" value="2"/>
</dbReference>
<protein>
    <recommendedName>
        <fullName evidence="1">Glycine cleavage system transcriptional repressor</fullName>
    </recommendedName>
</protein>
<dbReference type="eggNOG" id="COG2716">
    <property type="taxonomic scope" value="Bacteria"/>
</dbReference>
<accession>A4BPN0</accession>
<dbReference type="FunFam" id="3.30.70.260:FF:000005">
    <property type="entry name" value="Glycine cleavage system transcriptional repressor"/>
    <property type="match status" value="1"/>
</dbReference>
<keyword evidence="4" id="KW-1185">Reference proteome</keyword>
<dbReference type="EMBL" id="AAOF01000003">
    <property type="protein sequence ID" value="EAR22531.1"/>
    <property type="molecule type" value="Genomic_DNA"/>
</dbReference>
<dbReference type="HOGENOM" id="CLU_095322_0_1_6"/>
<dbReference type="Pfam" id="PF13740">
    <property type="entry name" value="ACT_6"/>
    <property type="match status" value="1"/>
</dbReference>
<dbReference type="CDD" id="cd04869">
    <property type="entry name" value="ACT_GcvR_2"/>
    <property type="match status" value="1"/>
</dbReference>
<dbReference type="InterPro" id="IPR050990">
    <property type="entry name" value="UPF0237/GcvR_regulator"/>
</dbReference>
<comment type="subcellular location">
    <subcellularLocation>
        <location evidence="1">Cytoplasm</location>
    </subcellularLocation>
</comment>
<keyword evidence="1" id="KW-0963">Cytoplasm</keyword>
<dbReference type="GO" id="GO:0005737">
    <property type="term" value="C:cytoplasm"/>
    <property type="evidence" value="ECO:0007669"/>
    <property type="project" value="UniProtKB-SubCell"/>
</dbReference>
<sequence length="177" mass="19330">MHNNFLVVSALGEDRPGIVNELSRIIAESGCNIEDSRMTVLGGEFAIILLAEGRWNKLAKLEAALPSLGRRLGLTVNSKRTTPARHEGNLLPYSVEVVAIDHPGIVHQLASFFSSREISIRDMATTTYAAAHTGTPMFSVHITVDVPAAVHIARLREEFMDFCDQLNLDAVIEPVKG</sequence>
<dbReference type="OrthoDB" id="5814713at2"/>
<dbReference type="InterPro" id="IPR002912">
    <property type="entry name" value="ACT_dom"/>
</dbReference>
<name>A4BPN0_9GAMM</name>
<dbReference type="CDD" id="cd04893">
    <property type="entry name" value="ACT_GcvR_1"/>
    <property type="match status" value="1"/>
</dbReference>
<dbReference type="PIRSF" id="PIRSF028103">
    <property type="entry name" value="GcvR"/>
    <property type="match status" value="1"/>
</dbReference>
<reference evidence="3 4" key="1">
    <citation type="submission" date="2006-02" db="EMBL/GenBank/DDBJ databases">
        <authorList>
            <person name="Waterbury J."/>
            <person name="Ferriera S."/>
            <person name="Johnson J."/>
            <person name="Kravitz S."/>
            <person name="Halpern A."/>
            <person name="Remington K."/>
            <person name="Beeson K."/>
            <person name="Tran B."/>
            <person name="Rogers Y.-H."/>
            <person name="Friedman R."/>
            <person name="Venter J.C."/>
        </authorList>
    </citation>
    <scope>NUCLEOTIDE SEQUENCE [LARGE SCALE GENOMIC DNA]</scope>
    <source>
        <strain evidence="3 4">Nb-231</strain>
    </source>
</reference>
<evidence type="ECO:0000313" key="3">
    <source>
        <dbReference type="EMBL" id="EAR22531.1"/>
    </source>
</evidence>
<dbReference type="PANTHER" id="PTHR34875:SF5">
    <property type="entry name" value="GLYCINE CLEAVAGE SYSTEM TRANSCRIPTIONAL REPRESSOR"/>
    <property type="match status" value="1"/>
</dbReference>
<dbReference type="InterPro" id="IPR045865">
    <property type="entry name" value="ACT-like_dom_sf"/>
</dbReference>
<dbReference type="Proteomes" id="UP000003374">
    <property type="component" value="Unassembled WGS sequence"/>
</dbReference>
<dbReference type="RefSeq" id="WP_005003028.1">
    <property type="nucleotide sequence ID" value="NZ_CH672427.1"/>
</dbReference>
<dbReference type="Gene3D" id="3.30.70.260">
    <property type="match status" value="2"/>
</dbReference>
<dbReference type="InterPro" id="IPR016867">
    <property type="entry name" value="GcvR"/>
</dbReference>
<dbReference type="PANTHER" id="PTHR34875">
    <property type="entry name" value="UPF0237 PROTEIN MJ1558"/>
    <property type="match status" value="1"/>
</dbReference>
<dbReference type="PROSITE" id="PS51671">
    <property type="entry name" value="ACT"/>
    <property type="match status" value="2"/>
</dbReference>
<keyword evidence="1" id="KW-0804">Transcription</keyword>
<evidence type="ECO:0000256" key="1">
    <source>
        <dbReference type="PIRNR" id="PIRNR028103"/>
    </source>
</evidence>
<proteinExistence type="predicted"/>
<dbReference type="AlphaFoldDB" id="A4BPN0"/>
<organism evidence="3 4">
    <name type="scientific">Nitrococcus mobilis Nb-231</name>
    <dbReference type="NCBI Taxonomy" id="314278"/>
    <lineage>
        <taxon>Bacteria</taxon>
        <taxon>Pseudomonadati</taxon>
        <taxon>Pseudomonadota</taxon>
        <taxon>Gammaproteobacteria</taxon>
        <taxon>Chromatiales</taxon>
        <taxon>Ectothiorhodospiraceae</taxon>
        <taxon>Nitrococcus</taxon>
    </lineage>
</organism>
<evidence type="ECO:0000313" key="4">
    <source>
        <dbReference type="Proteomes" id="UP000003374"/>
    </source>
</evidence>
<feature type="domain" description="ACT" evidence="2">
    <location>
        <begin position="7"/>
        <end position="83"/>
    </location>
</feature>